<feature type="compositionally biased region" description="Basic and acidic residues" evidence="1">
    <location>
        <begin position="426"/>
        <end position="438"/>
    </location>
</feature>
<sequence>MSVGSGEAESPTEQTLAVAQFVPQTDDNTSHLDVVSTVAHVQSSTFGNLDDAPKDFKSVRSAPSLFDVKDEIIDRLGTESSLALNSTLTPDTTTPESNQMVLIIGVTCGVIGLLIGIAITAILWIYTQKRKRKNGQMRSRHASVLEKNPKEKTFEPLDLSLTLPSYAHNSSNTLDKRKSLSEMIGTNDSTPKLNNRFSDRSEENDSSYQGFEPPVPPLPSNDMYRHDGFLPTYTNDDRLSEITDDRSYVGERYSNHDNHELNKSDLPELAGINLIGSKTRYGAHYKNGYEPVKRPTSIATRDSFSSGLGTGTESDTLPCEGRRSATLPMAGGRDYPYDLPGSERPRYVRKKSSLGVVREGHPRRSKKPGGNKRRPARVSDASSGTNDWSSTDTSYSPASTLPSTTDSGMPFSTPLASTATIIDEEEARRQTNRSKDWYNSDSSDENNGWPKEDKKGSEGQEESPESGEVLSKYFNMHFPPTPMITRKEETEQKKVTLPEVNEEPHPITLIRHNSDLTINL</sequence>
<proteinExistence type="predicted"/>
<name>A0ABP0GLM5_CLALP</name>
<feature type="region of interest" description="Disordered" evidence="1">
    <location>
        <begin position="293"/>
        <end position="494"/>
    </location>
</feature>
<organism evidence="3 4">
    <name type="scientific">Clavelina lepadiformis</name>
    <name type="common">Light-bulb sea squirt</name>
    <name type="synonym">Ascidia lepadiformis</name>
    <dbReference type="NCBI Taxonomy" id="159417"/>
    <lineage>
        <taxon>Eukaryota</taxon>
        <taxon>Metazoa</taxon>
        <taxon>Chordata</taxon>
        <taxon>Tunicata</taxon>
        <taxon>Ascidiacea</taxon>
        <taxon>Aplousobranchia</taxon>
        <taxon>Clavelinidae</taxon>
        <taxon>Clavelina</taxon>
    </lineage>
</organism>
<feature type="compositionally biased region" description="Polar residues" evidence="1">
    <location>
        <begin position="297"/>
        <end position="315"/>
    </location>
</feature>
<feature type="compositionally biased region" description="Basic residues" evidence="1">
    <location>
        <begin position="361"/>
        <end position="376"/>
    </location>
</feature>
<evidence type="ECO:0000313" key="4">
    <source>
        <dbReference type="Proteomes" id="UP001642483"/>
    </source>
</evidence>
<protein>
    <submittedName>
        <fullName evidence="3">Uncharacterized protein</fullName>
    </submittedName>
</protein>
<feature type="compositionally biased region" description="Polar residues" evidence="1">
    <location>
        <begin position="380"/>
        <end position="407"/>
    </location>
</feature>
<keyword evidence="4" id="KW-1185">Reference proteome</keyword>
<feature type="compositionally biased region" description="Basic and acidic residues" evidence="1">
    <location>
        <begin position="485"/>
        <end position="494"/>
    </location>
</feature>
<keyword evidence="2" id="KW-0472">Membrane</keyword>
<accession>A0ABP0GLM5</accession>
<feature type="compositionally biased region" description="Polar residues" evidence="1">
    <location>
        <begin position="184"/>
        <end position="196"/>
    </location>
</feature>
<dbReference type="EMBL" id="CAWYQH010000130">
    <property type="protein sequence ID" value="CAK8692470.1"/>
    <property type="molecule type" value="Genomic_DNA"/>
</dbReference>
<keyword evidence="2" id="KW-0812">Transmembrane</keyword>
<feature type="region of interest" description="Disordered" evidence="1">
    <location>
        <begin position="168"/>
        <end position="218"/>
    </location>
</feature>
<comment type="caution">
    <text evidence="3">The sequence shown here is derived from an EMBL/GenBank/DDBJ whole genome shotgun (WGS) entry which is preliminary data.</text>
</comment>
<reference evidence="3 4" key="1">
    <citation type="submission" date="2024-02" db="EMBL/GenBank/DDBJ databases">
        <authorList>
            <person name="Daric V."/>
            <person name="Darras S."/>
        </authorList>
    </citation>
    <scope>NUCLEOTIDE SEQUENCE [LARGE SCALE GENOMIC DNA]</scope>
</reference>
<evidence type="ECO:0000256" key="1">
    <source>
        <dbReference type="SAM" id="MobiDB-lite"/>
    </source>
</evidence>
<gene>
    <name evidence="3" type="ORF">CVLEPA_LOCUS25734</name>
</gene>
<keyword evidence="2" id="KW-1133">Transmembrane helix</keyword>
<dbReference type="Proteomes" id="UP001642483">
    <property type="component" value="Unassembled WGS sequence"/>
</dbReference>
<evidence type="ECO:0000256" key="2">
    <source>
        <dbReference type="SAM" id="Phobius"/>
    </source>
</evidence>
<feature type="transmembrane region" description="Helical" evidence="2">
    <location>
        <begin position="100"/>
        <end position="126"/>
    </location>
</feature>
<evidence type="ECO:0000313" key="3">
    <source>
        <dbReference type="EMBL" id="CAK8692470.1"/>
    </source>
</evidence>